<comment type="caution">
    <text evidence="2">The sequence shown here is derived from an EMBL/GenBank/DDBJ whole genome shotgun (WGS) entry which is preliminary data.</text>
</comment>
<name>I8T6K5_9GAMM</name>
<dbReference type="Pfam" id="PF01553">
    <property type="entry name" value="Acyltransferase"/>
    <property type="match status" value="1"/>
</dbReference>
<dbReference type="SUPFAM" id="SSF69593">
    <property type="entry name" value="Glycerol-3-phosphate (1)-acyltransferase"/>
    <property type="match status" value="1"/>
</dbReference>
<evidence type="ECO:0000313" key="3">
    <source>
        <dbReference type="Proteomes" id="UP000003704"/>
    </source>
</evidence>
<dbReference type="AlphaFoldDB" id="I8T6K5"/>
<dbReference type="EMBL" id="AKGD01000002">
    <property type="protein sequence ID" value="EIT69555.1"/>
    <property type="molecule type" value="Genomic_DNA"/>
</dbReference>
<dbReference type="Proteomes" id="UP000003704">
    <property type="component" value="Unassembled WGS sequence"/>
</dbReference>
<dbReference type="SMART" id="SM00563">
    <property type="entry name" value="PlsC"/>
    <property type="match status" value="1"/>
</dbReference>
<dbReference type="PANTHER" id="PTHR10983:SF16">
    <property type="entry name" value="LYSOCARDIOLIPIN ACYLTRANSFERASE 1"/>
    <property type="match status" value="1"/>
</dbReference>
<sequence>MLRFLPGFLLGTIMSLLLAVNTLFWAVPVYVGILFKLLTPEGSRARDRISRLMAWLAQQWAFCNTWFIQHLIGVEHELRIHADVKPDGQYLVCSNHQTWNDIMVLVKAFGRRAPFFKFFLKQELIWVPVLGPVWWALDYPFMKRHTPSQIKKNPALKGSDLETTRRACARFRNQPGLVLNFLEGTRFTEEKRARQQSPYRHLLRPKAGGFAFALSALGERLNSMLDVTIVYPDGVEGLWGLLSGKVRRVVVEVRQLTVPHEFYTGSYESDPEYRKRFQLWLGEIWVQKDQLIEAIKQEYASKR</sequence>
<keyword evidence="3" id="KW-1185">Reference proteome</keyword>
<reference evidence="2 3" key="1">
    <citation type="journal article" date="2012" name="J. Bacteriol.">
        <title>Genome Sequence of n-Alkane-Degrading Hydrocarboniphaga effusa Strain AP103T (ATCC BAA-332T).</title>
        <authorList>
            <person name="Chang H.K."/>
            <person name="Zylstra G.J."/>
            <person name="Chae J.C."/>
        </authorList>
    </citation>
    <scope>NUCLEOTIDE SEQUENCE [LARGE SCALE GENOMIC DNA]</scope>
    <source>
        <strain evidence="2 3">AP103</strain>
    </source>
</reference>
<proteinExistence type="predicted"/>
<organism evidence="2 3">
    <name type="scientific">Hydrocarboniphaga effusa AP103</name>
    <dbReference type="NCBI Taxonomy" id="1172194"/>
    <lineage>
        <taxon>Bacteria</taxon>
        <taxon>Pseudomonadati</taxon>
        <taxon>Pseudomonadota</taxon>
        <taxon>Gammaproteobacteria</taxon>
        <taxon>Nevskiales</taxon>
        <taxon>Nevskiaceae</taxon>
        <taxon>Hydrocarboniphaga</taxon>
    </lineage>
</organism>
<dbReference type="STRING" id="1172194.WQQ_31370"/>
<protein>
    <recommendedName>
        <fullName evidence="1">Phospholipid/glycerol acyltransferase domain-containing protein</fullName>
    </recommendedName>
</protein>
<feature type="domain" description="Phospholipid/glycerol acyltransferase" evidence="1">
    <location>
        <begin position="90"/>
        <end position="232"/>
    </location>
</feature>
<dbReference type="InterPro" id="IPR002123">
    <property type="entry name" value="Plipid/glycerol_acylTrfase"/>
</dbReference>
<dbReference type="RefSeq" id="WP_007186076.1">
    <property type="nucleotide sequence ID" value="NZ_AKGD01000002.1"/>
</dbReference>
<accession>I8T6K5</accession>
<dbReference type="PANTHER" id="PTHR10983">
    <property type="entry name" value="1-ACYLGLYCEROL-3-PHOSPHATE ACYLTRANSFERASE-RELATED"/>
    <property type="match status" value="1"/>
</dbReference>
<evidence type="ECO:0000259" key="1">
    <source>
        <dbReference type="SMART" id="SM00563"/>
    </source>
</evidence>
<dbReference type="CDD" id="cd07990">
    <property type="entry name" value="LPLAT_LCLAT1-like"/>
    <property type="match status" value="1"/>
</dbReference>
<dbReference type="GO" id="GO:0016746">
    <property type="term" value="F:acyltransferase activity"/>
    <property type="evidence" value="ECO:0007669"/>
    <property type="project" value="InterPro"/>
</dbReference>
<gene>
    <name evidence="2" type="ORF">WQQ_31370</name>
</gene>
<dbReference type="NCBIfam" id="NF010621">
    <property type="entry name" value="PRK14014.1"/>
    <property type="match status" value="1"/>
</dbReference>
<dbReference type="OrthoDB" id="319710at2"/>
<evidence type="ECO:0000313" key="2">
    <source>
        <dbReference type="EMBL" id="EIT69555.1"/>
    </source>
</evidence>